<keyword evidence="2" id="KW-0560">Oxidoreductase</keyword>
<organism evidence="5">
    <name type="scientific">marine metagenome</name>
    <dbReference type="NCBI Taxonomy" id="408172"/>
    <lineage>
        <taxon>unclassified sequences</taxon>
        <taxon>metagenomes</taxon>
        <taxon>ecological metagenomes</taxon>
    </lineage>
</organism>
<dbReference type="PANTHER" id="PTHR43103:SF5">
    <property type="entry name" value="4-EPIMERASE, PUTATIVE (AFU_ORTHOLOGUE AFUA_7G00360)-RELATED"/>
    <property type="match status" value="1"/>
</dbReference>
<feature type="domain" description="NAD-dependent epimerase/dehydratase" evidence="4">
    <location>
        <begin position="18"/>
        <end position="178"/>
    </location>
</feature>
<dbReference type="PANTHER" id="PTHR43103">
    <property type="entry name" value="NUCLEOSIDE-DIPHOSPHATE-SUGAR EPIMERASE"/>
    <property type="match status" value="1"/>
</dbReference>
<dbReference type="GO" id="GO:0016491">
    <property type="term" value="F:oxidoreductase activity"/>
    <property type="evidence" value="ECO:0007669"/>
    <property type="project" value="UniProtKB-KW"/>
</dbReference>
<dbReference type="AlphaFoldDB" id="A0A383A7F3"/>
<feature type="non-terminal residue" evidence="5">
    <location>
        <position position="192"/>
    </location>
</feature>
<reference evidence="5" key="1">
    <citation type="submission" date="2018-05" db="EMBL/GenBank/DDBJ databases">
        <authorList>
            <person name="Lanie J.A."/>
            <person name="Ng W.-L."/>
            <person name="Kazmierczak K.M."/>
            <person name="Andrzejewski T.M."/>
            <person name="Davidsen T.M."/>
            <person name="Wayne K.J."/>
            <person name="Tettelin H."/>
            <person name="Glass J.I."/>
            <person name="Rusch D."/>
            <person name="Podicherti R."/>
            <person name="Tsui H.-C.T."/>
            <person name="Winkler M.E."/>
        </authorList>
    </citation>
    <scope>NUCLEOTIDE SEQUENCE</scope>
</reference>
<evidence type="ECO:0000256" key="3">
    <source>
        <dbReference type="ARBA" id="ARBA00023027"/>
    </source>
</evidence>
<dbReference type="InterPro" id="IPR001509">
    <property type="entry name" value="Epimerase_deHydtase"/>
</dbReference>
<evidence type="ECO:0000256" key="2">
    <source>
        <dbReference type="ARBA" id="ARBA00023002"/>
    </source>
</evidence>
<evidence type="ECO:0000313" key="5">
    <source>
        <dbReference type="EMBL" id="SVE03533.1"/>
    </source>
</evidence>
<proteinExistence type="inferred from homology"/>
<dbReference type="EMBL" id="UINC01189715">
    <property type="protein sequence ID" value="SVE03533.1"/>
    <property type="molecule type" value="Genomic_DNA"/>
</dbReference>
<dbReference type="Pfam" id="PF01370">
    <property type="entry name" value="Epimerase"/>
    <property type="match status" value="1"/>
</dbReference>
<comment type="similarity">
    <text evidence="1">Belongs to the NAD(P)-dependent epimerase/dehydratase family.</text>
</comment>
<dbReference type="InterPro" id="IPR036291">
    <property type="entry name" value="NAD(P)-bd_dom_sf"/>
</dbReference>
<keyword evidence="3" id="KW-0520">NAD</keyword>
<sequence>MPSTRDPAFVTTFSRMRILITGASGTIGAKLVPALEPEHELILLSRRAHADPRCRQVDVCEIDQVIAATGGADAIIHLAIATGHEGNYESHNFNSERFDANVKGTYNVFEAARVHGVKRVIHTSSLTVVWGYVQPEWVDGDAAARPVGTYALTKFLAEQIAQQFAMQHGIEVLSLRIPKPVDIDDHSTREDP</sequence>
<protein>
    <recommendedName>
        <fullName evidence="4">NAD-dependent epimerase/dehydratase domain-containing protein</fullName>
    </recommendedName>
</protein>
<gene>
    <name evidence="5" type="ORF">METZ01_LOCUS456387</name>
</gene>
<dbReference type="SUPFAM" id="SSF51735">
    <property type="entry name" value="NAD(P)-binding Rossmann-fold domains"/>
    <property type="match status" value="1"/>
</dbReference>
<evidence type="ECO:0000256" key="1">
    <source>
        <dbReference type="ARBA" id="ARBA00007637"/>
    </source>
</evidence>
<dbReference type="Gene3D" id="3.40.50.720">
    <property type="entry name" value="NAD(P)-binding Rossmann-like Domain"/>
    <property type="match status" value="1"/>
</dbReference>
<name>A0A383A7F3_9ZZZZ</name>
<evidence type="ECO:0000259" key="4">
    <source>
        <dbReference type="Pfam" id="PF01370"/>
    </source>
</evidence>
<accession>A0A383A7F3</accession>